<name>A0A383DQQ0_9ZZZZ</name>
<evidence type="ECO:0000313" key="1">
    <source>
        <dbReference type="EMBL" id="SVE46842.1"/>
    </source>
</evidence>
<proteinExistence type="predicted"/>
<reference evidence="1" key="1">
    <citation type="submission" date="2018-05" db="EMBL/GenBank/DDBJ databases">
        <authorList>
            <person name="Lanie J.A."/>
            <person name="Ng W.-L."/>
            <person name="Kazmierczak K.M."/>
            <person name="Andrzejewski T.M."/>
            <person name="Davidsen T.M."/>
            <person name="Wayne K.J."/>
            <person name="Tettelin H."/>
            <person name="Glass J.I."/>
            <person name="Rusch D."/>
            <person name="Podicherti R."/>
            <person name="Tsui H.-C.T."/>
            <person name="Winkler M.E."/>
        </authorList>
    </citation>
    <scope>NUCLEOTIDE SEQUENCE</scope>
</reference>
<organism evidence="1">
    <name type="scientific">marine metagenome</name>
    <dbReference type="NCBI Taxonomy" id="408172"/>
    <lineage>
        <taxon>unclassified sequences</taxon>
        <taxon>metagenomes</taxon>
        <taxon>ecological metagenomes</taxon>
    </lineage>
</organism>
<sequence>TAKAYMNYVSSGMNAGGQPFTAMPGASALGQELGDIYGGKSPAGALTAQKMAKAFDTCLGTFLSVFQNTIITAPGLPGLIVGLADVLSAPNMSTMLFCNKLAKELNTYTLSAIVIGVIPDTPGIPFTGPIS</sequence>
<protein>
    <submittedName>
        <fullName evidence="1">Uncharacterized protein</fullName>
    </submittedName>
</protein>
<dbReference type="AlphaFoldDB" id="A0A383DQQ0"/>
<accession>A0A383DQQ0</accession>
<dbReference type="EMBL" id="UINC01219395">
    <property type="protein sequence ID" value="SVE46842.1"/>
    <property type="molecule type" value="Genomic_DNA"/>
</dbReference>
<gene>
    <name evidence="1" type="ORF">METZ01_LOCUS499696</name>
</gene>
<feature type="non-terminal residue" evidence="1">
    <location>
        <position position="1"/>
    </location>
</feature>